<name>A0A9P4I224_9PEZI</name>
<dbReference type="EMBL" id="ML978137">
    <property type="protein sequence ID" value="KAF2093576.1"/>
    <property type="molecule type" value="Genomic_DNA"/>
</dbReference>
<evidence type="ECO:0000313" key="2">
    <source>
        <dbReference type="EMBL" id="KAF2093576.1"/>
    </source>
</evidence>
<feature type="region of interest" description="Disordered" evidence="1">
    <location>
        <begin position="116"/>
        <end position="139"/>
    </location>
</feature>
<evidence type="ECO:0000256" key="1">
    <source>
        <dbReference type="SAM" id="MobiDB-lite"/>
    </source>
</evidence>
<proteinExistence type="predicted"/>
<comment type="caution">
    <text evidence="2">The sequence shown here is derived from an EMBL/GenBank/DDBJ whole genome shotgun (WGS) entry which is preliminary data.</text>
</comment>
<organism evidence="2 3">
    <name type="scientific">Rhizodiscina lignyota</name>
    <dbReference type="NCBI Taxonomy" id="1504668"/>
    <lineage>
        <taxon>Eukaryota</taxon>
        <taxon>Fungi</taxon>
        <taxon>Dikarya</taxon>
        <taxon>Ascomycota</taxon>
        <taxon>Pezizomycotina</taxon>
        <taxon>Dothideomycetes</taxon>
        <taxon>Pleosporomycetidae</taxon>
        <taxon>Aulographales</taxon>
        <taxon>Rhizodiscinaceae</taxon>
        <taxon>Rhizodiscina</taxon>
    </lineage>
</organism>
<sequence>MTPFRDIYGLDEELDDFPPTSHLLAPEPVYAGTQQPPPSRIFEGKPKLAKDTDVIAKEERSCRGYRVEVRRGGIVAGSDNWCTYPRQASQELGTKGRYEEGGATARDMDEVGASAADHGMNRRQHHDRSDDVSKEYGAPLERVAEARRYARDNQQVGASQSRVSSVMNSWIATRSTSCSHSSIDGIGVGH</sequence>
<dbReference type="AlphaFoldDB" id="A0A9P4I224"/>
<gene>
    <name evidence="2" type="ORF">NA57DRAFT_61283</name>
</gene>
<protein>
    <submittedName>
        <fullName evidence="2">Uncharacterized protein</fullName>
    </submittedName>
</protein>
<feature type="region of interest" description="Disordered" evidence="1">
    <location>
        <begin position="1"/>
        <end position="52"/>
    </location>
</feature>
<accession>A0A9P4I224</accession>
<dbReference type="Proteomes" id="UP000799772">
    <property type="component" value="Unassembled WGS sequence"/>
</dbReference>
<feature type="compositionally biased region" description="Basic and acidic residues" evidence="1">
    <location>
        <begin position="42"/>
        <end position="52"/>
    </location>
</feature>
<reference evidence="2" key="1">
    <citation type="journal article" date="2020" name="Stud. Mycol.">
        <title>101 Dothideomycetes genomes: a test case for predicting lifestyles and emergence of pathogens.</title>
        <authorList>
            <person name="Haridas S."/>
            <person name="Albert R."/>
            <person name="Binder M."/>
            <person name="Bloem J."/>
            <person name="Labutti K."/>
            <person name="Salamov A."/>
            <person name="Andreopoulos B."/>
            <person name="Baker S."/>
            <person name="Barry K."/>
            <person name="Bills G."/>
            <person name="Bluhm B."/>
            <person name="Cannon C."/>
            <person name="Castanera R."/>
            <person name="Culley D."/>
            <person name="Daum C."/>
            <person name="Ezra D."/>
            <person name="Gonzalez J."/>
            <person name="Henrissat B."/>
            <person name="Kuo A."/>
            <person name="Liang C."/>
            <person name="Lipzen A."/>
            <person name="Lutzoni F."/>
            <person name="Magnuson J."/>
            <person name="Mondo S."/>
            <person name="Nolan M."/>
            <person name="Ohm R."/>
            <person name="Pangilinan J."/>
            <person name="Park H.-J."/>
            <person name="Ramirez L."/>
            <person name="Alfaro M."/>
            <person name="Sun H."/>
            <person name="Tritt A."/>
            <person name="Yoshinaga Y."/>
            <person name="Zwiers L.-H."/>
            <person name="Turgeon B."/>
            <person name="Goodwin S."/>
            <person name="Spatafora J."/>
            <person name="Crous P."/>
            <person name="Grigoriev I."/>
        </authorList>
    </citation>
    <scope>NUCLEOTIDE SEQUENCE</scope>
    <source>
        <strain evidence="2">CBS 133067</strain>
    </source>
</reference>
<evidence type="ECO:0000313" key="3">
    <source>
        <dbReference type="Proteomes" id="UP000799772"/>
    </source>
</evidence>
<keyword evidence="3" id="KW-1185">Reference proteome</keyword>